<dbReference type="RefSeq" id="XP_033532920.1">
    <property type="nucleotide sequence ID" value="XM_033683165.1"/>
</dbReference>
<gene>
    <name evidence="1 3" type="ORF">P152DRAFT_68055</name>
</gene>
<protein>
    <submittedName>
        <fullName evidence="1 3">Uncharacterized protein</fullName>
    </submittedName>
</protein>
<reference evidence="3" key="3">
    <citation type="submission" date="2025-04" db="UniProtKB">
        <authorList>
            <consortium name="RefSeq"/>
        </authorList>
    </citation>
    <scope>IDENTIFICATION</scope>
    <source>
        <strain evidence="3">CBS 781.70</strain>
    </source>
</reference>
<evidence type="ECO:0000313" key="1">
    <source>
        <dbReference type="EMBL" id="KAF1811289.1"/>
    </source>
</evidence>
<reference evidence="1 3" key="1">
    <citation type="submission" date="2020-01" db="EMBL/GenBank/DDBJ databases">
        <authorList>
            <consortium name="DOE Joint Genome Institute"/>
            <person name="Haridas S."/>
            <person name="Albert R."/>
            <person name="Binder M."/>
            <person name="Bloem J."/>
            <person name="Labutti K."/>
            <person name="Salamov A."/>
            <person name="Andreopoulos B."/>
            <person name="Baker S.E."/>
            <person name="Barry K."/>
            <person name="Bills G."/>
            <person name="Bluhm B.H."/>
            <person name="Cannon C."/>
            <person name="Castanera R."/>
            <person name="Culley D.E."/>
            <person name="Daum C."/>
            <person name="Ezra D."/>
            <person name="Gonzalez J.B."/>
            <person name="Henrissat B."/>
            <person name="Kuo A."/>
            <person name="Liang C."/>
            <person name="Lipzen A."/>
            <person name="Lutzoni F."/>
            <person name="Magnuson J."/>
            <person name="Mondo S."/>
            <person name="Nolan M."/>
            <person name="Ohm R."/>
            <person name="Pangilinan J."/>
            <person name="Park H.-J."/>
            <person name="Ramirez L."/>
            <person name="Alfaro M."/>
            <person name="Sun H."/>
            <person name="Tritt A."/>
            <person name="Yoshinaga Y."/>
            <person name="Zwiers L.-H."/>
            <person name="Turgeon B.G."/>
            <person name="Goodwin S.B."/>
            <person name="Spatafora J.W."/>
            <person name="Crous P.W."/>
            <person name="Grigoriev I.V."/>
        </authorList>
    </citation>
    <scope>NUCLEOTIDE SEQUENCE</scope>
    <source>
        <strain evidence="1 3">CBS 781.70</strain>
    </source>
</reference>
<dbReference type="AlphaFoldDB" id="A0A6G1G0E9"/>
<organism evidence="1">
    <name type="scientific">Eremomyces bilateralis CBS 781.70</name>
    <dbReference type="NCBI Taxonomy" id="1392243"/>
    <lineage>
        <taxon>Eukaryota</taxon>
        <taxon>Fungi</taxon>
        <taxon>Dikarya</taxon>
        <taxon>Ascomycota</taxon>
        <taxon>Pezizomycotina</taxon>
        <taxon>Dothideomycetes</taxon>
        <taxon>Dothideomycetes incertae sedis</taxon>
        <taxon>Eremomycetales</taxon>
        <taxon>Eremomycetaceae</taxon>
        <taxon>Eremomyces</taxon>
    </lineage>
</organism>
<evidence type="ECO:0000313" key="3">
    <source>
        <dbReference type="RefSeq" id="XP_033532920.1"/>
    </source>
</evidence>
<keyword evidence="2" id="KW-1185">Reference proteome</keyword>
<dbReference type="Proteomes" id="UP000504638">
    <property type="component" value="Unplaced"/>
</dbReference>
<name>A0A6G1G0E9_9PEZI</name>
<reference evidence="3" key="2">
    <citation type="submission" date="2020-04" db="EMBL/GenBank/DDBJ databases">
        <authorList>
            <consortium name="NCBI Genome Project"/>
        </authorList>
    </citation>
    <scope>NUCLEOTIDE SEQUENCE</scope>
    <source>
        <strain evidence="3">CBS 781.70</strain>
    </source>
</reference>
<dbReference type="GeneID" id="54423735"/>
<sequence length="163" mass="17539">MNNMTCLYDAFFPRGSLHASSLNEARSADASGVPFGPDSDATLVTSQQRSTSIAATVPGGNSNLNQEHGNDPNVSHTAVFIVPCGIPSCRCRSPDPSSPPRSIGASRFGVDLDYPYLPQCLWHSILLTDDDEGFTTLCTKRPKCRIRCAFCSSAHSKIPSYLV</sequence>
<evidence type="ECO:0000313" key="2">
    <source>
        <dbReference type="Proteomes" id="UP000504638"/>
    </source>
</evidence>
<dbReference type="EMBL" id="ML975162">
    <property type="protein sequence ID" value="KAF1811289.1"/>
    <property type="molecule type" value="Genomic_DNA"/>
</dbReference>
<proteinExistence type="predicted"/>
<accession>A0A6G1G0E9</accession>